<evidence type="ECO:0000256" key="3">
    <source>
        <dbReference type="ARBA" id="ARBA00022448"/>
    </source>
</evidence>
<dbReference type="InterPro" id="IPR010105">
    <property type="entry name" value="TonB_sidphr_rcpt"/>
</dbReference>
<dbReference type="Gene3D" id="2.170.130.10">
    <property type="entry name" value="TonB-dependent receptor, plug domain"/>
    <property type="match status" value="1"/>
</dbReference>
<dbReference type="InterPro" id="IPR012910">
    <property type="entry name" value="Plug_dom"/>
</dbReference>
<dbReference type="Pfam" id="PF07715">
    <property type="entry name" value="Plug"/>
    <property type="match status" value="1"/>
</dbReference>
<keyword evidence="3 14" id="KW-0813">Transport</keyword>
<dbReference type="PROSITE" id="PS52016">
    <property type="entry name" value="TONB_DEPENDENT_REC_3"/>
    <property type="match status" value="1"/>
</dbReference>
<evidence type="ECO:0000256" key="1">
    <source>
        <dbReference type="ARBA" id="ARBA00004571"/>
    </source>
</evidence>
<keyword evidence="12" id="KW-0675">Receptor</keyword>
<keyword evidence="7" id="KW-0732">Signal</keyword>
<evidence type="ECO:0000256" key="14">
    <source>
        <dbReference type="PROSITE-ProRule" id="PRU01360"/>
    </source>
</evidence>
<evidence type="ECO:0000256" key="11">
    <source>
        <dbReference type="ARBA" id="ARBA00023136"/>
    </source>
</evidence>
<gene>
    <name evidence="18" type="ORF">SAMN04488135_101285</name>
</gene>
<dbReference type="AlphaFoldDB" id="A0A1M5MRB7"/>
<dbReference type="GO" id="GO:0009279">
    <property type="term" value="C:cell outer membrane"/>
    <property type="evidence" value="ECO:0007669"/>
    <property type="project" value="UniProtKB-SubCell"/>
</dbReference>
<reference evidence="18 19" key="1">
    <citation type="submission" date="2016-11" db="EMBL/GenBank/DDBJ databases">
        <authorList>
            <person name="Jaros S."/>
            <person name="Januszkiewicz K."/>
            <person name="Wedrychowicz H."/>
        </authorList>
    </citation>
    <scope>NUCLEOTIDE SEQUENCE [LARGE SCALE GENOMIC DNA]</scope>
    <source>
        <strain evidence="18 19">CGMCC 1.10190</strain>
    </source>
</reference>
<dbReference type="Proteomes" id="UP000184226">
    <property type="component" value="Unassembled WGS sequence"/>
</dbReference>
<dbReference type="Gene3D" id="3.55.50.30">
    <property type="match status" value="1"/>
</dbReference>
<keyword evidence="6 14" id="KW-0812">Transmembrane</keyword>
<dbReference type="NCBIfam" id="TIGR01783">
    <property type="entry name" value="TonB-siderophor"/>
    <property type="match status" value="1"/>
</dbReference>
<evidence type="ECO:0000256" key="8">
    <source>
        <dbReference type="ARBA" id="ARBA00023004"/>
    </source>
</evidence>
<proteinExistence type="inferred from homology"/>
<dbReference type="Pfam" id="PF00593">
    <property type="entry name" value="TonB_dep_Rec_b-barrel"/>
    <property type="match status" value="1"/>
</dbReference>
<evidence type="ECO:0000313" key="18">
    <source>
        <dbReference type="EMBL" id="SHG79333.1"/>
    </source>
</evidence>
<evidence type="ECO:0000256" key="5">
    <source>
        <dbReference type="ARBA" id="ARBA00022496"/>
    </source>
</evidence>
<feature type="domain" description="Secretin/TonB short N-terminal" evidence="17">
    <location>
        <begin position="98"/>
        <end position="148"/>
    </location>
</feature>
<keyword evidence="19" id="KW-1185">Reference proteome</keyword>
<dbReference type="GO" id="GO:0015344">
    <property type="term" value="F:siderophore uptake transmembrane transporter activity"/>
    <property type="evidence" value="ECO:0007669"/>
    <property type="project" value="TreeGrafter"/>
</dbReference>
<dbReference type="InterPro" id="IPR036942">
    <property type="entry name" value="Beta-barrel_TonB_sf"/>
</dbReference>
<evidence type="ECO:0000256" key="12">
    <source>
        <dbReference type="ARBA" id="ARBA00023170"/>
    </source>
</evidence>
<dbReference type="InterPro" id="IPR010917">
    <property type="entry name" value="TonB_rcpt_CS"/>
</dbReference>
<keyword evidence="4 14" id="KW-1134">Transmembrane beta strand</keyword>
<dbReference type="Pfam" id="PF07660">
    <property type="entry name" value="STN"/>
    <property type="match status" value="1"/>
</dbReference>
<evidence type="ECO:0000256" key="9">
    <source>
        <dbReference type="ARBA" id="ARBA00023065"/>
    </source>
</evidence>
<organism evidence="18 19">
    <name type="scientific">Pollutimonas bauzanensis</name>
    <dbReference type="NCBI Taxonomy" id="658167"/>
    <lineage>
        <taxon>Bacteria</taxon>
        <taxon>Pseudomonadati</taxon>
        <taxon>Pseudomonadota</taxon>
        <taxon>Betaproteobacteria</taxon>
        <taxon>Burkholderiales</taxon>
        <taxon>Alcaligenaceae</taxon>
        <taxon>Pollutimonas</taxon>
    </lineage>
</organism>
<evidence type="ECO:0000256" key="15">
    <source>
        <dbReference type="PROSITE-ProRule" id="PRU10144"/>
    </source>
</evidence>
<evidence type="ECO:0000256" key="13">
    <source>
        <dbReference type="ARBA" id="ARBA00023237"/>
    </source>
</evidence>
<evidence type="ECO:0000256" key="6">
    <source>
        <dbReference type="ARBA" id="ARBA00022692"/>
    </source>
</evidence>
<dbReference type="PANTHER" id="PTHR32552">
    <property type="entry name" value="FERRICHROME IRON RECEPTOR-RELATED"/>
    <property type="match status" value="1"/>
</dbReference>
<evidence type="ECO:0000256" key="16">
    <source>
        <dbReference type="RuleBase" id="RU003357"/>
    </source>
</evidence>
<name>A0A1M5MRB7_9BURK</name>
<keyword evidence="8" id="KW-0408">Iron</keyword>
<dbReference type="OrthoDB" id="5346107at2"/>
<keyword evidence="13 14" id="KW-0998">Cell outer membrane</keyword>
<dbReference type="InterPro" id="IPR011662">
    <property type="entry name" value="Secretin/TonB_short_N"/>
</dbReference>
<dbReference type="PROSITE" id="PS01156">
    <property type="entry name" value="TONB_DEPENDENT_REC_2"/>
    <property type="match status" value="1"/>
</dbReference>
<sequence length="833" mass="89246">MSHAPREPWAKDGRREPALKKTYWMNRYVNHKTSSVRAQGRQRRSAFSGNPGILALSLALACALPAPRAQAQEAAVQISVPAQPLGSALVQLANQAALELIYSPDIVAGLTAPAVSGRITPDQALRALLAGTGIEFRRNGKNVSLSRSGSLTQLEAIKVVGSTGSLPPAYAGGQVARGGQLGLLGNKDFMDTPFNVASFTAEGIRNQQARSIGDVVKNDPSVRTTWPDGSYVSQFTIRGFPTQTQDIAVNGVYGIVPPQMAGGLESIERVEILKGPSALMNGMAPSGGVGGNINLVTKRATDEPITQLTANYYSNAQFGGQVDLGRRFGENGEWGVRLNGAYRDGKTGIDDQAQRAGSVALGLDYRGEGLRLSADVGYHDVYTDSPTRVVYTDSENFQIPKAPDSTLNIGQPWYFAQSRDHYALIQGEVDIGPDWTAYAAAGGRKNEFLGLYNFIYLQDDLGNFRANQYYQPTYSDTKTGLLGLRGSFATGAVRHELNLSVTTVRTDSGAVAPVVSTYRSNIYDPATISPPSLAGYSDTAPKTAESNLTSLALADTLHFLDDKVQLTLGARQQRVVVKNFNAATGAQTSFYDKERVTPAAGLVIRPFEDTSFYANYIEGLSQGPTAPVSASNAGTLFEPIKSRQYEVGVKHDFGQFAATVSAFQIEQPSGYTDAATNTYGLNGEQRNRGIEINVFGEPWRGIRTLGGAAFTQGTLTKTANGAFDGNKAVGVPATQLNLGGEWDTPFLAGLTLTGRVIYTSSQYYNASNSQDIPAWTRVDIGARYKTKVSGVPVTIRAGIENLLDKDYWAAASSSFGLARGAPRTFLLSTTMEF</sequence>
<dbReference type="Gene3D" id="2.40.170.20">
    <property type="entry name" value="TonB-dependent receptor, beta-barrel domain"/>
    <property type="match status" value="1"/>
</dbReference>
<protein>
    <submittedName>
        <fullName evidence="18">Iron complex outermembrane recepter protein</fullName>
    </submittedName>
</protein>
<keyword evidence="11 14" id="KW-0472">Membrane</keyword>
<dbReference type="InterPro" id="IPR000531">
    <property type="entry name" value="Beta-barrel_TonB"/>
</dbReference>
<dbReference type="GO" id="GO:0038023">
    <property type="term" value="F:signaling receptor activity"/>
    <property type="evidence" value="ECO:0007669"/>
    <property type="project" value="InterPro"/>
</dbReference>
<dbReference type="SMART" id="SM00965">
    <property type="entry name" value="STN"/>
    <property type="match status" value="1"/>
</dbReference>
<evidence type="ECO:0000256" key="7">
    <source>
        <dbReference type="ARBA" id="ARBA00022729"/>
    </source>
</evidence>
<dbReference type="InterPro" id="IPR039426">
    <property type="entry name" value="TonB-dep_rcpt-like"/>
</dbReference>
<dbReference type="EMBL" id="FQXE01000001">
    <property type="protein sequence ID" value="SHG79333.1"/>
    <property type="molecule type" value="Genomic_DNA"/>
</dbReference>
<feature type="short sequence motif" description="TonB C-terminal box" evidence="15">
    <location>
        <begin position="816"/>
        <end position="833"/>
    </location>
</feature>
<comment type="similarity">
    <text evidence="2 14 16">Belongs to the TonB-dependent receptor family.</text>
</comment>
<dbReference type="InterPro" id="IPR037066">
    <property type="entry name" value="Plug_dom_sf"/>
</dbReference>
<evidence type="ECO:0000256" key="4">
    <source>
        <dbReference type="ARBA" id="ARBA00022452"/>
    </source>
</evidence>
<dbReference type="PANTHER" id="PTHR32552:SF82">
    <property type="entry name" value="FCUA PROTEIN"/>
    <property type="match status" value="1"/>
</dbReference>
<evidence type="ECO:0000259" key="17">
    <source>
        <dbReference type="SMART" id="SM00965"/>
    </source>
</evidence>
<keyword evidence="9" id="KW-0406">Ion transport</keyword>
<dbReference type="SUPFAM" id="SSF56935">
    <property type="entry name" value="Porins"/>
    <property type="match status" value="1"/>
</dbReference>
<dbReference type="STRING" id="658167.SAMN04488135_101285"/>
<comment type="subcellular location">
    <subcellularLocation>
        <location evidence="1 14">Cell outer membrane</location>
        <topology evidence="1 14">Multi-pass membrane protein</topology>
    </subcellularLocation>
</comment>
<evidence type="ECO:0000256" key="10">
    <source>
        <dbReference type="ARBA" id="ARBA00023077"/>
    </source>
</evidence>
<evidence type="ECO:0000313" key="19">
    <source>
        <dbReference type="Proteomes" id="UP000184226"/>
    </source>
</evidence>
<keyword evidence="5" id="KW-0410">Iron transport</keyword>
<evidence type="ECO:0000256" key="2">
    <source>
        <dbReference type="ARBA" id="ARBA00009810"/>
    </source>
</evidence>
<accession>A0A1M5MRB7</accession>
<dbReference type="GO" id="GO:0015891">
    <property type="term" value="P:siderophore transport"/>
    <property type="evidence" value="ECO:0007669"/>
    <property type="project" value="InterPro"/>
</dbReference>
<dbReference type="CDD" id="cd01347">
    <property type="entry name" value="ligand_gated_channel"/>
    <property type="match status" value="1"/>
</dbReference>
<keyword evidence="10 16" id="KW-0798">TonB box</keyword>